<evidence type="ECO:0000313" key="2">
    <source>
        <dbReference type="EMBL" id="KKG01453.1"/>
    </source>
</evidence>
<evidence type="ECO:0000313" key="24">
    <source>
        <dbReference type="Proteomes" id="UP000034232"/>
    </source>
</evidence>
<evidence type="ECO:0000313" key="9">
    <source>
        <dbReference type="EMBL" id="KKH74226.1"/>
    </source>
</evidence>
<evidence type="ECO:0000313" key="7">
    <source>
        <dbReference type="EMBL" id="KKH62002.1"/>
    </source>
</evidence>
<dbReference type="Proteomes" id="UP000034937">
    <property type="component" value="Unassembled WGS sequence"/>
</dbReference>
<evidence type="ECO:0000313" key="10">
    <source>
        <dbReference type="EMBL" id="KKH75576.1"/>
    </source>
</evidence>
<dbReference type="PATRIC" id="fig|2209.51.peg.839"/>
<dbReference type="Proteomes" id="UP000034692">
    <property type="component" value="Unassembled WGS sequence"/>
</dbReference>
<name>A0A0F8T9Q1_METMZ</name>
<dbReference type="EMBL" id="JJQO01000088">
    <property type="protein sequence ID" value="KKH67031.1"/>
    <property type="molecule type" value="Genomic_DNA"/>
</dbReference>
<proteinExistence type="predicted"/>
<dbReference type="EMBL" id="JJQW01000029">
    <property type="protein sequence ID" value="KKH90049.1"/>
    <property type="molecule type" value="Genomic_DNA"/>
</dbReference>
<dbReference type="PANTHER" id="PTHR39327:SF1">
    <property type="entry name" value="BLR5470 PROTEIN"/>
    <property type="match status" value="1"/>
</dbReference>
<dbReference type="Proteomes" id="UP000033885">
    <property type="component" value="Unassembled WGS sequence"/>
</dbReference>
<evidence type="ECO:0000256" key="1">
    <source>
        <dbReference type="SAM" id="Phobius"/>
    </source>
</evidence>
<dbReference type="EMBL" id="JJQS01000061">
    <property type="protein sequence ID" value="KKH75576.1"/>
    <property type="molecule type" value="Genomic_DNA"/>
</dbReference>
<dbReference type="Proteomes" id="UP000034925">
    <property type="component" value="Unassembled WGS sequence"/>
</dbReference>
<evidence type="ECO:0000313" key="31">
    <source>
        <dbReference type="Proteomes" id="UP000034925"/>
    </source>
</evidence>
<evidence type="ECO:0000313" key="11">
    <source>
        <dbReference type="EMBL" id="KKH75679.1"/>
    </source>
</evidence>
<evidence type="ECO:0000313" key="32">
    <source>
        <dbReference type="Proteomes" id="UP000034937"/>
    </source>
</evidence>
<dbReference type="EMBL" id="JJRA01000121">
    <property type="protein sequence ID" value="KKI01472.1"/>
    <property type="molecule type" value="Genomic_DNA"/>
</dbReference>
<feature type="transmembrane region" description="Helical" evidence="1">
    <location>
        <begin position="7"/>
        <end position="25"/>
    </location>
</feature>
<evidence type="ECO:0000313" key="29">
    <source>
        <dbReference type="Proteomes" id="UP000034842"/>
    </source>
</evidence>
<evidence type="ECO:0000313" key="26">
    <source>
        <dbReference type="Proteomes" id="UP000034668"/>
    </source>
</evidence>
<dbReference type="EMBL" id="JJQP01000272">
    <property type="protein sequence ID" value="KKH62002.1"/>
    <property type="molecule type" value="Genomic_DNA"/>
</dbReference>
<dbReference type="InterPro" id="IPR010319">
    <property type="entry name" value="Transglutaminase-like_Cys_pept"/>
</dbReference>
<evidence type="ECO:0000313" key="16">
    <source>
        <dbReference type="EMBL" id="KKI01472.1"/>
    </source>
</evidence>
<gene>
    <name evidence="2" type="ORF">DU31_02615</name>
    <name evidence="3" type="ORF">DU50_03840</name>
    <name evidence="4" type="ORF">DU54_02215</name>
    <name evidence="7" type="ORF">DU73_18950</name>
    <name evidence="8" type="ORF">DU75_01935</name>
    <name evidence="6" type="ORF">DU76_03200</name>
    <name evidence="10" type="ORF">DU77_02130</name>
    <name evidence="11" type="ORF">DU78_08860</name>
    <name evidence="15" type="ORF">DU79_13610</name>
    <name evidence="16" type="ORF">DU81_01080</name>
    <name evidence="12" type="ORF">DU82_08035</name>
    <name evidence="17" type="ORF">DU83_13455</name>
    <name evidence="14" type="ORF">DU84_02085</name>
    <name evidence="5" type="ORF">DU85_19315</name>
    <name evidence="9" type="ORF">DU86_05120</name>
    <name evidence="13" type="ORF">DU88_10105</name>
</gene>
<dbReference type="Proteomes" id="UP000034547">
    <property type="component" value="Unassembled WGS sequence"/>
</dbReference>
<evidence type="ECO:0000313" key="5">
    <source>
        <dbReference type="EMBL" id="KKH50020.1"/>
    </source>
</evidence>
<dbReference type="RefSeq" id="WP_048041926.1">
    <property type="nucleotide sequence ID" value="NZ_JBLVWA010000206.1"/>
</dbReference>
<dbReference type="EMBL" id="JJQV01000104">
    <property type="protein sequence ID" value="KKH81836.1"/>
    <property type="molecule type" value="Genomic_DNA"/>
</dbReference>
<dbReference type="EMBL" id="JJQR01000097">
    <property type="protein sequence ID" value="KKH74226.1"/>
    <property type="molecule type" value="Genomic_DNA"/>
</dbReference>
<dbReference type="EMBL" id="JJOR01000130">
    <property type="protein sequence ID" value="KKG01453.1"/>
    <property type="molecule type" value="Genomic_DNA"/>
</dbReference>
<evidence type="ECO:0000313" key="13">
    <source>
        <dbReference type="EMBL" id="KKH90049.1"/>
    </source>
</evidence>
<dbReference type="Proteomes" id="UP000034668">
    <property type="component" value="Unassembled WGS sequence"/>
</dbReference>
<dbReference type="Proteomes" id="UP000034021">
    <property type="component" value="Unassembled WGS sequence"/>
</dbReference>
<evidence type="ECO:0000313" key="20">
    <source>
        <dbReference type="Proteomes" id="UP000033885"/>
    </source>
</evidence>
<evidence type="ECO:0000313" key="19">
    <source>
        <dbReference type="Proteomes" id="UP000033864"/>
    </source>
</evidence>
<dbReference type="Proteomes" id="UP000034758">
    <property type="component" value="Unassembled WGS sequence"/>
</dbReference>
<evidence type="ECO:0000313" key="17">
    <source>
        <dbReference type="EMBL" id="KKI03327.1"/>
    </source>
</evidence>
<dbReference type="Proteomes" id="UP000033814">
    <property type="component" value="Unassembled WGS sequence"/>
</dbReference>
<evidence type="ECO:0000313" key="28">
    <source>
        <dbReference type="Proteomes" id="UP000034758"/>
    </source>
</evidence>
<organism evidence="10 22">
    <name type="scientific">Methanosarcina mazei</name>
    <name type="common">Methanosarcina frisia</name>
    <dbReference type="NCBI Taxonomy" id="2209"/>
    <lineage>
        <taxon>Archaea</taxon>
        <taxon>Methanobacteriati</taxon>
        <taxon>Methanobacteriota</taxon>
        <taxon>Stenosarchaea group</taxon>
        <taxon>Methanomicrobia</taxon>
        <taxon>Methanosarcinales</taxon>
        <taxon>Methanosarcinaceae</taxon>
        <taxon>Methanosarcina</taxon>
    </lineage>
</organism>
<dbReference type="EMBL" id="JJQZ01000111">
    <property type="protein sequence ID" value="KKH94529.1"/>
    <property type="molecule type" value="Genomic_DNA"/>
</dbReference>
<keyword evidence="1" id="KW-0812">Transmembrane</keyword>
<evidence type="ECO:0000313" key="30">
    <source>
        <dbReference type="Proteomes" id="UP000034872"/>
    </source>
</evidence>
<sequence length="363" mass="41420">MKARIKLTFIFLLVYMAAVLFFWPFSEGSAVSGNKKIDKNLPRETGGNYNSSEALVTEELIEPGKSSRSYSWNYEGYRWHLTLLLDDKLYSAYESRTRKRDYDLFASDPYDDWLIKNIADTLVSLSNEYGLEETKIPGLCVSFIQSLNYTSDLTSSGYDQYPRFPYETLFDNGGDCEDTSILSVAILQEMGYDVVLLELPEHMALGIKCSPETRGRSFEYNNNHYYYLETTGSNWEIGEMPEEYKDEPVEVIPVYRRPLVNLDFSAQCEYSQKEGVVDVNVTLRNVGSEVAENTTVYVALQAEDGSKIWDQIESDPVIIEPEGAYQFTAKGLRVPGGRTFRVYVRALGENLFSEEITSEWVSI</sequence>
<evidence type="ECO:0000313" key="23">
    <source>
        <dbReference type="Proteomes" id="UP000034142"/>
    </source>
</evidence>
<dbReference type="AlphaFoldDB" id="A0A0F8T9Q1"/>
<evidence type="ECO:0000313" key="15">
    <source>
        <dbReference type="EMBL" id="KKH95892.1"/>
    </source>
</evidence>
<dbReference type="EMBL" id="JJQX01000094">
    <property type="protein sequence ID" value="KKH95892.1"/>
    <property type="molecule type" value="Genomic_DNA"/>
</dbReference>
<dbReference type="EMBL" id="JJQH01000190">
    <property type="protein sequence ID" value="KKH34600.1"/>
    <property type="molecule type" value="Genomic_DNA"/>
</dbReference>
<evidence type="ECO:0000313" key="3">
    <source>
        <dbReference type="EMBL" id="KKH34600.1"/>
    </source>
</evidence>
<dbReference type="Gene3D" id="3.10.620.30">
    <property type="match status" value="1"/>
</dbReference>
<reference evidence="18 19" key="1">
    <citation type="journal article" date="2015" name="ISME J.">
        <title>Genomic and phenotypic differentiation among Methanosarcina mazei populations from Columbia River sediment.</title>
        <authorList>
            <person name="Youngblut N.D."/>
            <person name="Wirth J.S."/>
            <person name="Henriksen J.R."/>
            <person name="Smith M."/>
            <person name="Simon H."/>
            <person name="Metcalf W.W."/>
            <person name="Whitaker R.J."/>
        </authorList>
    </citation>
    <scope>NUCLEOTIDE SEQUENCE [LARGE SCALE GENOMIC DNA]</scope>
    <source>
        <strain evidence="4 28">1.H.A.1A.1</strain>
        <strain evidence="3 21">1.H.A.1A.3</strain>
        <strain evidence="5 19">1.H.A.1A.6</strain>
        <strain evidence="6 24">1.H.A.2.3</strain>
        <strain evidence="8 27">1.H.A.2.7</strain>
        <strain evidence="7">1.H.A.2.8</strain>
        <strain evidence="9 31">1.H.M.1A.1</strain>
        <strain evidence="10 22">1.H.M.1A.2</strain>
        <strain evidence="11 29">1.H.M.1A.3</strain>
        <strain evidence="12 18">1.H.M.2.2</strain>
        <strain evidence="13 32">1.H.M.2.3</strain>
        <strain evidence="15 26">1.H.M.2.4</strain>
        <strain evidence="14 30">1.H.T.2.1</strain>
        <strain evidence="16 20">1.H.T.2.3</strain>
        <strain evidence="17 25">1.H.T.2.5</strain>
        <strain evidence="2 23">2.F.A.2.3</strain>
    </source>
</reference>
<evidence type="ECO:0000313" key="18">
    <source>
        <dbReference type="Proteomes" id="UP000033814"/>
    </source>
</evidence>
<dbReference type="Proteomes" id="UP000034872">
    <property type="component" value="Unassembled WGS sequence"/>
</dbReference>
<evidence type="ECO:0000313" key="6">
    <source>
        <dbReference type="EMBL" id="KKH51254.1"/>
    </source>
</evidence>
<dbReference type="EMBL" id="JJRB01000084">
    <property type="protein sequence ID" value="KKI03327.1"/>
    <property type="molecule type" value="Genomic_DNA"/>
</dbReference>
<protein>
    <recommendedName>
        <fullName evidence="33">CARDB domain-containing protein</fullName>
    </recommendedName>
</protein>
<dbReference type="EMBL" id="JJQJ01000087">
    <property type="protein sequence ID" value="KKH50020.1"/>
    <property type="molecule type" value="Genomic_DNA"/>
</dbReference>
<evidence type="ECO:0000313" key="21">
    <source>
        <dbReference type="Proteomes" id="UP000034021"/>
    </source>
</evidence>
<evidence type="ECO:0008006" key="33">
    <source>
        <dbReference type="Google" id="ProtNLM"/>
    </source>
</evidence>
<dbReference type="EMBL" id="JJQM01000170">
    <property type="protein sequence ID" value="KKH51254.1"/>
    <property type="molecule type" value="Genomic_DNA"/>
</dbReference>
<dbReference type="Proteomes" id="UP000033864">
    <property type="component" value="Unassembled WGS sequence"/>
</dbReference>
<dbReference type="Proteomes" id="UP000034232">
    <property type="component" value="Unassembled WGS sequence"/>
</dbReference>
<evidence type="ECO:0000313" key="14">
    <source>
        <dbReference type="EMBL" id="KKH94529.1"/>
    </source>
</evidence>
<dbReference type="Proteomes" id="UP000034142">
    <property type="component" value="Unassembled WGS sequence"/>
</dbReference>
<dbReference type="EMBL" id="JJQT01000177">
    <property type="protein sequence ID" value="KKH75679.1"/>
    <property type="molecule type" value="Genomic_DNA"/>
</dbReference>
<evidence type="ECO:0000313" key="12">
    <source>
        <dbReference type="EMBL" id="KKH81836.1"/>
    </source>
</evidence>
<comment type="caution">
    <text evidence="10">The sequence shown here is derived from an EMBL/GenBank/DDBJ whole genome shotgun (WGS) entry which is preliminary data.</text>
</comment>
<evidence type="ECO:0000313" key="22">
    <source>
        <dbReference type="Proteomes" id="UP000034040"/>
    </source>
</evidence>
<accession>A0A0F8T9Q1</accession>
<evidence type="ECO:0000313" key="4">
    <source>
        <dbReference type="EMBL" id="KKH40012.1"/>
    </source>
</evidence>
<dbReference type="EMBL" id="JJQG01000062">
    <property type="protein sequence ID" value="KKH40012.1"/>
    <property type="molecule type" value="Genomic_DNA"/>
</dbReference>
<keyword evidence="1" id="KW-1133">Transmembrane helix</keyword>
<evidence type="ECO:0000313" key="27">
    <source>
        <dbReference type="Proteomes" id="UP000034692"/>
    </source>
</evidence>
<dbReference type="PANTHER" id="PTHR39327">
    <property type="match status" value="1"/>
</dbReference>
<evidence type="ECO:0000313" key="25">
    <source>
        <dbReference type="Proteomes" id="UP000034547"/>
    </source>
</evidence>
<keyword evidence="1" id="KW-0472">Membrane</keyword>
<dbReference type="Proteomes" id="UP000034842">
    <property type="component" value="Unassembled WGS sequence"/>
</dbReference>
<dbReference type="Proteomes" id="UP000034040">
    <property type="component" value="Unassembled WGS sequence"/>
</dbReference>
<evidence type="ECO:0000313" key="8">
    <source>
        <dbReference type="EMBL" id="KKH67031.1"/>
    </source>
</evidence>